<evidence type="ECO:0000313" key="10">
    <source>
        <dbReference type="Proteomes" id="UP000317715"/>
    </source>
</evidence>
<feature type="domain" description="ABC3 transporter permease C-terminal" evidence="8">
    <location>
        <begin position="259"/>
        <end position="375"/>
    </location>
</feature>
<comment type="similarity">
    <text evidence="6">Belongs to the ABC-4 integral membrane protein family.</text>
</comment>
<evidence type="ECO:0000256" key="6">
    <source>
        <dbReference type="ARBA" id="ARBA00038076"/>
    </source>
</evidence>
<organism evidence="9 10">
    <name type="scientific">Paenarthrobacter aurescens</name>
    <name type="common">Arthrobacter aurescens</name>
    <dbReference type="NCBI Taxonomy" id="43663"/>
    <lineage>
        <taxon>Bacteria</taxon>
        <taxon>Bacillati</taxon>
        <taxon>Actinomycetota</taxon>
        <taxon>Actinomycetes</taxon>
        <taxon>Micrococcales</taxon>
        <taxon>Micrococcaceae</taxon>
        <taxon>Paenarthrobacter</taxon>
    </lineage>
</organism>
<feature type="domain" description="ABC3 transporter permease C-terminal" evidence="8">
    <location>
        <begin position="697"/>
        <end position="814"/>
    </location>
</feature>
<dbReference type="PANTHER" id="PTHR30572:SF4">
    <property type="entry name" value="ABC TRANSPORTER PERMEASE YTRF"/>
    <property type="match status" value="1"/>
</dbReference>
<reference evidence="9 10" key="1">
    <citation type="submission" date="2019-06" db="EMBL/GenBank/DDBJ databases">
        <title>Whole genome shotgun sequence of Paenarthrobacter aurescens NBRC 12136.</title>
        <authorList>
            <person name="Hosoyama A."/>
            <person name="Uohara A."/>
            <person name="Ohji S."/>
            <person name="Ichikawa N."/>
        </authorList>
    </citation>
    <scope>NUCLEOTIDE SEQUENCE [LARGE SCALE GENOMIC DNA]</scope>
    <source>
        <strain evidence="9 10">NBRC 12136</strain>
    </source>
</reference>
<feature type="transmembrane region" description="Helical" evidence="7">
    <location>
        <begin position="479"/>
        <end position="499"/>
    </location>
</feature>
<keyword evidence="10" id="KW-1185">Reference proteome</keyword>
<proteinExistence type="inferred from homology"/>
<evidence type="ECO:0000256" key="1">
    <source>
        <dbReference type="ARBA" id="ARBA00004651"/>
    </source>
</evidence>
<evidence type="ECO:0000256" key="7">
    <source>
        <dbReference type="SAM" id="Phobius"/>
    </source>
</evidence>
<evidence type="ECO:0000256" key="4">
    <source>
        <dbReference type="ARBA" id="ARBA00022989"/>
    </source>
</evidence>
<dbReference type="PANTHER" id="PTHR30572">
    <property type="entry name" value="MEMBRANE COMPONENT OF TRANSPORTER-RELATED"/>
    <property type="match status" value="1"/>
</dbReference>
<feature type="transmembrane region" description="Helical" evidence="7">
    <location>
        <begin position="400"/>
        <end position="417"/>
    </location>
</feature>
<evidence type="ECO:0000256" key="3">
    <source>
        <dbReference type="ARBA" id="ARBA00022692"/>
    </source>
</evidence>
<gene>
    <name evidence="9" type="ORF">AAU01_31890</name>
</gene>
<feature type="transmembrane region" description="Helical" evidence="7">
    <location>
        <begin position="784"/>
        <end position="804"/>
    </location>
</feature>
<keyword evidence="5 7" id="KW-0472">Membrane</keyword>
<feature type="transmembrane region" description="Helical" evidence="7">
    <location>
        <begin position="255"/>
        <end position="281"/>
    </location>
</feature>
<comment type="subcellular location">
    <subcellularLocation>
        <location evidence="1">Cell membrane</location>
        <topology evidence="1">Multi-pass membrane protein</topology>
    </subcellularLocation>
</comment>
<keyword evidence="3 7" id="KW-0812">Transmembrane</keyword>
<keyword evidence="4 7" id="KW-1133">Transmembrane helix</keyword>
<dbReference type="Proteomes" id="UP000317715">
    <property type="component" value="Unassembled WGS sequence"/>
</dbReference>
<dbReference type="InterPro" id="IPR003838">
    <property type="entry name" value="ABC3_permease_C"/>
</dbReference>
<protein>
    <submittedName>
        <fullName evidence="9">ABC transporter permease</fullName>
    </submittedName>
</protein>
<evidence type="ECO:0000256" key="5">
    <source>
        <dbReference type="ARBA" id="ARBA00023136"/>
    </source>
</evidence>
<evidence type="ECO:0000256" key="2">
    <source>
        <dbReference type="ARBA" id="ARBA00022475"/>
    </source>
</evidence>
<dbReference type="InterPro" id="IPR050250">
    <property type="entry name" value="Macrolide_Exporter_MacB"/>
</dbReference>
<comment type="caution">
    <text evidence="9">The sequence shown here is derived from an EMBL/GenBank/DDBJ whole genome shotgun (WGS) entry which is preliminary data.</text>
</comment>
<feature type="transmembrane region" description="Helical" evidence="7">
    <location>
        <begin position="689"/>
        <end position="718"/>
    </location>
</feature>
<feature type="transmembrane region" description="Helical" evidence="7">
    <location>
        <begin position="16"/>
        <end position="38"/>
    </location>
</feature>
<dbReference type="EMBL" id="BJMD01000021">
    <property type="protein sequence ID" value="GEB20434.1"/>
    <property type="molecule type" value="Genomic_DNA"/>
</dbReference>
<evidence type="ECO:0000259" key="8">
    <source>
        <dbReference type="Pfam" id="PF02687"/>
    </source>
</evidence>
<feature type="transmembrane region" description="Helical" evidence="7">
    <location>
        <begin position="345"/>
        <end position="369"/>
    </location>
</feature>
<dbReference type="GeneID" id="97301356"/>
<dbReference type="GO" id="GO:0022857">
    <property type="term" value="F:transmembrane transporter activity"/>
    <property type="evidence" value="ECO:0007669"/>
    <property type="project" value="TreeGrafter"/>
</dbReference>
<dbReference type="GO" id="GO:0005886">
    <property type="term" value="C:plasma membrane"/>
    <property type="evidence" value="ECO:0007669"/>
    <property type="project" value="UniProtKB-SubCell"/>
</dbReference>
<dbReference type="Pfam" id="PF02687">
    <property type="entry name" value="FtsX"/>
    <property type="match status" value="2"/>
</dbReference>
<feature type="transmembrane region" description="Helical" evidence="7">
    <location>
        <begin position="308"/>
        <end position="333"/>
    </location>
</feature>
<feature type="transmembrane region" description="Helical" evidence="7">
    <location>
        <begin position="739"/>
        <end position="764"/>
    </location>
</feature>
<dbReference type="RefSeq" id="WP_141285208.1">
    <property type="nucleotide sequence ID" value="NZ_BAAAWK010000001.1"/>
</dbReference>
<keyword evidence="2" id="KW-1003">Cell membrane</keyword>
<accession>A0A4Y3NEL0</accession>
<dbReference type="OrthoDB" id="9780560at2"/>
<sequence>MLRVALSQLTTHARRFIAIGLAVMLSVMFLSATLMVGASTNASLGASIGEAYRNADVVATSRSGEPFTQAVVDAASSSPSVEDSYAERSTYVTFQAGGGEQYGRLRNAAPASLDGAVLTTGSMPSKAFEALIDLKTAGHLGLTVGSTLELRGQGPVKTAKVTISGLTKATNDPFSSSAAQLVGAESVLNAVQDAGAGFSGLQFTLKAGEDVNAAKEFIAHRMESAGAVEPILETAQEKVTSTVAMLSAGQDQLTVVLLAFAGVAILVSTLVVANTFSVLVAQRTRELALLRCLGAGRAQIRGSVMVEALVVGFISSVVGVLAATGLMTGLIAWAKSQPEQAFATLAVPSSAIVAGLVAGTLLTVVAALVPAKAATAVAPLAALRPTDDASVSNRRGKVRLVMGLVALVGGAALLVYGSMSVSLMVALLGGAASFVGILLCSTLFIPPVVAMAGRLAAPAGVPGKLAAVNATRNPARTSATAAALLIGVTLVSLMMTGAATSRHAFNDTLAENYPVDLSAQTAVDTADPSQAISRIKALDGVSSAVLLQPVGTLSDEATHNGGRTIYGLSAADAASVVRDSHLKLSAGTVYLPEDSPEGPATLTTPAGTVTLEAQVLRTRHVPGFVEISSVTSAVLPDTPGMVWVKLDDSVSGEQVQAIQKEIAGALGVHERTVSGAAIERVTFNSIIDVLLLVVTGLLGIAVVIALIGVANTLSLSVLERTRENSLLRALGLTRGQLRGMLAIEAVLVAGVAAILGAGLGIVYGWLGAQATLGGVATVVPAVPWLQLAAVFGVAVVAGLLASVVPARRAARLSPVEGLATA</sequence>
<dbReference type="AlphaFoldDB" id="A0A4Y3NEL0"/>
<name>A0A4Y3NEL0_PAEAU</name>
<evidence type="ECO:0000313" key="9">
    <source>
        <dbReference type="EMBL" id="GEB20434.1"/>
    </source>
</evidence>